<evidence type="ECO:0000256" key="6">
    <source>
        <dbReference type="ARBA" id="ARBA00023136"/>
    </source>
</evidence>
<evidence type="ECO:0000256" key="3">
    <source>
        <dbReference type="ARBA" id="ARBA00022475"/>
    </source>
</evidence>
<dbReference type="InterPro" id="IPR051393">
    <property type="entry name" value="ABC_transporter_permease"/>
</dbReference>
<feature type="transmembrane region" description="Helical" evidence="7">
    <location>
        <begin position="262"/>
        <end position="286"/>
    </location>
</feature>
<feature type="transmembrane region" description="Helical" evidence="7">
    <location>
        <begin position="151"/>
        <end position="174"/>
    </location>
</feature>
<evidence type="ECO:0000259" key="8">
    <source>
        <dbReference type="PROSITE" id="PS50928"/>
    </source>
</evidence>
<feature type="transmembrane region" description="Helical" evidence="7">
    <location>
        <begin position="69"/>
        <end position="90"/>
    </location>
</feature>
<proteinExistence type="inferred from homology"/>
<organism evidence="9">
    <name type="scientific">Caldilineaceae bacterium SB0664_bin_27</name>
    <dbReference type="NCBI Taxonomy" id="2605260"/>
    <lineage>
        <taxon>Bacteria</taxon>
        <taxon>Bacillati</taxon>
        <taxon>Chloroflexota</taxon>
        <taxon>Caldilineae</taxon>
        <taxon>Caldilineales</taxon>
        <taxon>Caldilineaceae</taxon>
    </lineage>
</organism>
<gene>
    <name evidence="9" type="ORF">F4Y42_07130</name>
</gene>
<keyword evidence="4 7" id="KW-0812">Transmembrane</keyword>
<evidence type="ECO:0000256" key="2">
    <source>
        <dbReference type="ARBA" id="ARBA00022448"/>
    </source>
</evidence>
<dbReference type="AlphaFoldDB" id="A0A6B0YSG1"/>
<dbReference type="SUPFAM" id="SSF161098">
    <property type="entry name" value="MetI-like"/>
    <property type="match status" value="1"/>
</dbReference>
<dbReference type="CDD" id="cd06261">
    <property type="entry name" value="TM_PBP2"/>
    <property type="match status" value="1"/>
</dbReference>
<feature type="transmembrane region" description="Helical" evidence="7">
    <location>
        <begin position="102"/>
        <end position="122"/>
    </location>
</feature>
<evidence type="ECO:0000256" key="1">
    <source>
        <dbReference type="ARBA" id="ARBA00004651"/>
    </source>
</evidence>
<feature type="domain" description="ABC transmembrane type-1" evidence="8">
    <location>
        <begin position="65"/>
        <end position="276"/>
    </location>
</feature>
<keyword evidence="3" id="KW-1003">Cell membrane</keyword>
<evidence type="ECO:0000256" key="4">
    <source>
        <dbReference type="ARBA" id="ARBA00022692"/>
    </source>
</evidence>
<feature type="transmembrane region" description="Helical" evidence="7">
    <location>
        <begin position="7"/>
        <end position="31"/>
    </location>
</feature>
<dbReference type="EMBL" id="VXRG01000063">
    <property type="protein sequence ID" value="MXY93211.1"/>
    <property type="molecule type" value="Genomic_DNA"/>
</dbReference>
<accession>A0A6B0YSG1</accession>
<dbReference type="Pfam" id="PF00528">
    <property type="entry name" value="BPD_transp_1"/>
    <property type="match status" value="1"/>
</dbReference>
<keyword evidence="6 7" id="KW-0472">Membrane</keyword>
<protein>
    <submittedName>
        <fullName evidence="9">Sugar ABC transporter permease</fullName>
    </submittedName>
</protein>
<sequence>MRNTVQGYLFISPVVLGLLIFTIGPMLTSFYMSFTKFPLLRAPEWIGLRNYIVMFTSDKNFWQACKVTLIYAGTSVPLGLVGAFVLALLLNQRVKGIAFFRTSFYMPAIVPAIASLILWGWLMNRDYGLINAILVRLGFSKFSFFAEPETALASMVMMSLWGVGAGMIIYLAGLQGIPESLYEAGKLDGANELQLFRNITIPMMTPTIFFNLVMGMIAASQTFMNAFVLTSGGPLKSTYFYNLMLYERAFNWTQMGMASAMAWFLLFVVLVLTLLVFRSSALWVFYEAEVK</sequence>
<dbReference type="PROSITE" id="PS50928">
    <property type="entry name" value="ABC_TM1"/>
    <property type="match status" value="1"/>
</dbReference>
<dbReference type="PANTHER" id="PTHR30193:SF1">
    <property type="entry name" value="ABC TRANSPORTER PERMEASE PROTEIN YESP-RELATED"/>
    <property type="match status" value="1"/>
</dbReference>
<name>A0A6B0YSG1_9CHLR</name>
<keyword evidence="2 7" id="KW-0813">Transport</keyword>
<evidence type="ECO:0000256" key="7">
    <source>
        <dbReference type="RuleBase" id="RU363032"/>
    </source>
</evidence>
<dbReference type="InterPro" id="IPR000515">
    <property type="entry name" value="MetI-like"/>
</dbReference>
<evidence type="ECO:0000256" key="5">
    <source>
        <dbReference type="ARBA" id="ARBA00022989"/>
    </source>
</evidence>
<dbReference type="GO" id="GO:0055085">
    <property type="term" value="P:transmembrane transport"/>
    <property type="evidence" value="ECO:0007669"/>
    <property type="project" value="InterPro"/>
</dbReference>
<evidence type="ECO:0000313" key="9">
    <source>
        <dbReference type="EMBL" id="MXY93211.1"/>
    </source>
</evidence>
<dbReference type="PANTHER" id="PTHR30193">
    <property type="entry name" value="ABC TRANSPORTER PERMEASE PROTEIN"/>
    <property type="match status" value="1"/>
</dbReference>
<reference evidence="9" key="1">
    <citation type="submission" date="2019-09" db="EMBL/GenBank/DDBJ databases">
        <title>Characterisation of the sponge microbiome using genome-centric metagenomics.</title>
        <authorList>
            <person name="Engelberts J.P."/>
            <person name="Robbins S.J."/>
            <person name="De Goeij J.M."/>
            <person name="Aranda M."/>
            <person name="Bell S.C."/>
            <person name="Webster N.S."/>
        </authorList>
    </citation>
    <scope>NUCLEOTIDE SEQUENCE</scope>
    <source>
        <strain evidence="9">SB0664_bin_27</strain>
    </source>
</reference>
<comment type="subcellular location">
    <subcellularLocation>
        <location evidence="1 7">Cell membrane</location>
        <topology evidence="1 7">Multi-pass membrane protein</topology>
    </subcellularLocation>
</comment>
<dbReference type="InterPro" id="IPR035906">
    <property type="entry name" value="MetI-like_sf"/>
</dbReference>
<keyword evidence="5 7" id="KW-1133">Transmembrane helix</keyword>
<dbReference type="GO" id="GO:0005886">
    <property type="term" value="C:plasma membrane"/>
    <property type="evidence" value="ECO:0007669"/>
    <property type="project" value="UniProtKB-SubCell"/>
</dbReference>
<comment type="caution">
    <text evidence="9">The sequence shown here is derived from an EMBL/GenBank/DDBJ whole genome shotgun (WGS) entry which is preliminary data.</text>
</comment>
<dbReference type="Gene3D" id="1.10.3720.10">
    <property type="entry name" value="MetI-like"/>
    <property type="match status" value="1"/>
</dbReference>
<comment type="similarity">
    <text evidence="7">Belongs to the binding-protein-dependent transport system permease family.</text>
</comment>